<reference evidence="2 3" key="1">
    <citation type="journal article" date="2019" name="Commun. Biol.">
        <title>The bagworm genome reveals a unique fibroin gene that provides high tensile strength.</title>
        <authorList>
            <person name="Kono N."/>
            <person name="Nakamura H."/>
            <person name="Ohtoshi R."/>
            <person name="Tomita M."/>
            <person name="Numata K."/>
            <person name="Arakawa K."/>
        </authorList>
    </citation>
    <scope>NUCLEOTIDE SEQUENCE [LARGE SCALE GENOMIC DNA]</scope>
</reference>
<proteinExistence type="predicted"/>
<gene>
    <name evidence="1" type="ORF">EVAR_90850_1</name>
    <name evidence="2" type="ORF">EVAR_90857_1</name>
</gene>
<evidence type="ECO:0000313" key="2">
    <source>
        <dbReference type="EMBL" id="GBP91382.1"/>
    </source>
</evidence>
<evidence type="ECO:0000313" key="1">
    <source>
        <dbReference type="EMBL" id="GBP91375.1"/>
    </source>
</evidence>
<dbReference type="Proteomes" id="UP000299102">
    <property type="component" value="Unassembled WGS sequence"/>
</dbReference>
<name>A0A4C1ZVA0_EUMVA</name>
<accession>A0A4C1ZVA0</accession>
<comment type="caution">
    <text evidence="2">The sequence shown here is derived from an EMBL/GenBank/DDBJ whole genome shotgun (WGS) entry which is preliminary data.</text>
</comment>
<protein>
    <submittedName>
        <fullName evidence="2">Uncharacterized protein</fullName>
    </submittedName>
</protein>
<evidence type="ECO:0000313" key="3">
    <source>
        <dbReference type="Proteomes" id="UP000299102"/>
    </source>
</evidence>
<sequence length="77" mass="8204">MSSNVAIGRCAGGDSQAGNCTRSIVYPTLTTGFSALAVLFQHAQGWLVNDLMTRVLPVPQVAMFIGVVFSRSCDLVR</sequence>
<dbReference type="STRING" id="151549.A0A4C1ZVA0"/>
<dbReference type="EMBL" id="BGZK01002165">
    <property type="protein sequence ID" value="GBP91375.1"/>
    <property type="molecule type" value="Genomic_DNA"/>
</dbReference>
<keyword evidence="3" id="KW-1185">Reference proteome</keyword>
<organism evidence="2 3">
    <name type="scientific">Eumeta variegata</name>
    <name type="common">Bagworm moth</name>
    <name type="synonym">Eumeta japonica</name>
    <dbReference type="NCBI Taxonomy" id="151549"/>
    <lineage>
        <taxon>Eukaryota</taxon>
        <taxon>Metazoa</taxon>
        <taxon>Ecdysozoa</taxon>
        <taxon>Arthropoda</taxon>
        <taxon>Hexapoda</taxon>
        <taxon>Insecta</taxon>
        <taxon>Pterygota</taxon>
        <taxon>Neoptera</taxon>
        <taxon>Endopterygota</taxon>
        <taxon>Lepidoptera</taxon>
        <taxon>Glossata</taxon>
        <taxon>Ditrysia</taxon>
        <taxon>Tineoidea</taxon>
        <taxon>Psychidae</taxon>
        <taxon>Oiketicinae</taxon>
        <taxon>Eumeta</taxon>
    </lineage>
</organism>
<dbReference type="EMBL" id="BGZK01002165">
    <property type="protein sequence ID" value="GBP91382.1"/>
    <property type="molecule type" value="Genomic_DNA"/>
</dbReference>
<dbReference type="AlphaFoldDB" id="A0A4C1ZVA0"/>